<protein>
    <submittedName>
        <fullName evidence="3">ArsR family transcriptional regulator</fullName>
    </submittedName>
</protein>
<dbReference type="InterPro" id="IPR011991">
    <property type="entry name" value="ArsR-like_HTH"/>
</dbReference>
<feature type="region of interest" description="Disordered" evidence="1">
    <location>
        <begin position="311"/>
        <end position="330"/>
    </location>
</feature>
<dbReference type="InterPro" id="IPR029063">
    <property type="entry name" value="SAM-dependent_MTases_sf"/>
</dbReference>
<reference evidence="3 4" key="1">
    <citation type="journal article" date="2020" name="Microorganisms">
        <title>Osmotic Adaptation and Compatible Solute Biosynthesis of Phototrophic Bacteria as Revealed from Genome Analyses.</title>
        <authorList>
            <person name="Imhoff J.F."/>
            <person name="Rahn T."/>
            <person name="Kunzel S."/>
            <person name="Keller A."/>
            <person name="Neulinger S.C."/>
        </authorList>
    </citation>
    <scope>NUCLEOTIDE SEQUENCE [LARGE SCALE GENOMIC DNA]</scope>
    <source>
        <strain evidence="3 4">DSM 9895</strain>
    </source>
</reference>
<dbReference type="PROSITE" id="PS50987">
    <property type="entry name" value="HTH_ARSR_2"/>
    <property type="match status" value="1"/>
</dbReference>
<evidence type="ECO:0000256" key="1">
    <source>
        <dbReference type="SAM" id="MobiDB-lite"/>
    </source>
</evidence>
<dbReference type="NCBIfam" id="NF033788">
    <property type="entry name" value="HTH_metalloreg"/>
    <property type="match status" value="1"/>
</dbReference>
<dbReference type="InterPro" id="IPR036390">
    <property type="entry name" value="WH_DNA-bd_sf"/>
</dbReference>
<dbReference type="EMBL" id="NRRL01000032">
    <property type="protein sequence ID" value="MBK1668895.1"/>
    <property type="molecule type" value="Genomic_DNA"/>
</dbReference>
<dbReference type="InterPro" id="IPR001845">
    <property type="entry name" value="HTH_ArsR_DNA-bd_dom"/>
</dbReference>
<dbReference type="SUPFAM" id="SSF46785">
    <property type="entry name" value="Winged helix' DNA-binding domain"/>
    <property type="match status" value="1"/>
</dbReference>
<keyword evidence="4" id="KW-1185">Reference proteome</keyword>
<sequence length="330" mass="37052">MDDLLQGLRAVAEPTRLRILGLCAHAELTVSDLTQILGQSQPRVSRHLKLMVEARLLERFREGQWAFYRIAQDGPASKLSNVLVDLLPDGDEAHARDLERLEQVKRQRAEMADAYFRKNAPQWDELRKLYVDDAEVEAALRRLVPQDEVGRLLDIGTGTGRMLEVFADRYKRAVGIDRSREMLAVARANLERAGMRDCQVRQGDMYALPTPGESFDTITVHMVLHYADDPAGAIGEAARALKPGGRLIVVDFAPHHEEYLREQHAHRRLGFADEELERWFRAVGLVPTATDRLPGRSLTVCLWCARRPANDAANDTSSDNSRITARAGSA</sequence>
<dbReference type="Proteomes" id="UP001296873">
    <property type="component" value="Unassembled WGS sequence"/>
</dbReference>
<organism evidence="3 4">
    <name type="scientific">Rhodovibrio sodomensis</name>
    <dbReference type="NCBI Taxonomy" id="1088"/>
    <lineage>
        <taxon>Bacteria</taxon>
        <taxon>Pseudomonadati</taxon>
        <taxon>Pseudomonadota</taxon>
        <taxon>Alphaproteobacteria</taxon>
        <taxon>Rhodospirillales</taxon>
        <taxon>Rhodovibrionaceae</taxon>
        <taxon>Rhodovibrio</taxon>
    </lineage>
</organism>
<dbReference type="PANTHER" id="PTHR42912:SF93">
    <property type="entry name" value="N6-ADENOSINE-METHYLTRANSFERASE TMT1A"/>
    <property type="match status" value="1"/>
</dbReference>
<evidence type="ECO:0000259" key="2">
    <source>
        <dbReference type="PROSITE" id="PS50987"/>
    </source>
</evidence>
<dbReference type="Gene3D" id="1.10.10.10">
    <property type="entry name" value="Winged helix-like DNA-binding domain superfamily/Winged helix DNA-binding domain"/>
    <property type="match status" value="1"/>
</dbReference>
<comment type="caution">
    <text evidence="3">The sequence shown here is derived from an EMBL/GenBank/DDBJ whole genome shotgun (WGS) entry which is preliminary data.</text>
</comment>
<dbReference type="SUPFAM" id="SSF53335">
    <property type="entry name" value="S-adenosyl-L-methionine-dependent methyltransferases"/>
    <property type="match status" value="1"/>
</dbReference>
<dbReference type="CDD" id="cd00090">
    <property type="entry name" value="HTH_ARSR"/>
    <property type="match status" value="1"/>
</dbReference>
<accession>A0ABS1DEK9</accession>
<dbReference type="Pfam" id="PF01022">
    <property type="entry name" value="HTH_5"/>
    <property type="match status" value="1"/>
</dbReference>
<evidence type="ECO:0000313" key="3">
    <source>
        <dbReference type="EMBL" id="MBK1668895.1"/>
    </source>
</evidence>
<dbReference type="InterPro" id="IPR013216">
    <property type="entry name" value="Methyltransf_11"/>
</dbReference>
<dbReference type="Pfam" id="PF08241">
    <property type="entry name" value="Methyltransf_11"/>
    <property type="match status" value="1"/>
</dbReference>
<dbReference type="InterPro" id="IPR050508">
    <property type="entry name" value="Methyltransf_Superfamily"/>
</dbReference>
<dbReference type="PANTHER" id="PTHR42912">
    <property type="entry name" value="METHYLTRANSFERASE"/>
    <property type="match status" value="1"/>
</dbReference>
<name>A0ABS1DEK9_9PROT</name>
<gene>
    <name evidence="3" type="ORF">CKO28_12725</name>
</gene>
<dbReference type="Gene3D" id="3.40.50.150">
    <property type="entry name" value="Vaccinia Virus protein VP39"/>
    <property type="match status" value="1"/>
</dbReference>
<dbReference type="InterPro" id="IPR036388">
    <property type="entry name" value="WH-like_DNA-bd_sf"/>
</dbReference>
<evidence type="ECO:0000313" key="4">
    <source>
        <dbReference type="Proteomes" id="UP001296873"/>
    </source>
</evidence>
<dbReference type="SMART" id="SM00418">
    <property type="entry name" value="HTH_ARSR"/>
    <property type="match status" value="1"/>
</dbReference>
<feature type="domain" description="HTH arsR-type" evidence="2">
    <location>
        <begin position="1"/>
        <end position="94"/>
    </location>
</feature>
<proteinExistence type="predicted"/>
<feature type="compositionally biased region" description="Polar residues" evidence="1">
    <location>
        <begin position="313"/>
        <end position="323"/>
    </location>
</feature>
<dbReference type="PRINTS" id="PR00778">
    <property type="entry name" value="HTHARSR"/>
</dbReference>
<dbReference type="CDD" id="cd02440">
    <property type="entry name" value="AdoMet_MTases"/>
    <property type="match status" value="1"/>
</dbReference>
<dbReference type="RefSeq" id="WP_200341213.1">
    <property type="nucleotide sequence ID" value="NZ_NRRL01000032.1"/>
</dbReference>